<feature type="binding site" evidence="6">
    <location>
        <begin position="221"/>
        <end position="226"/>
    </location>
    <ligand>
        <name>GTP</name>
        <dbReference type="ChEBI" id="CHEBI:37565"/>
    </ligand>
</feature>
<feature type="binding site" evidence="6">
    <location>
        <position position="240"/>
    </location>
    <ligand>
        <name>K(+)</name>
        <dbReference type="ChEBI" id="CHEBI:29103"/>
    </ligand>
</feature>
<accession>A0ABW4R4A0</accession>
<protein>
    <recommendedName>
        <fullName evidence="6">tRNA modification GTPase MnmE</fullName>
        <ecNumber evidence="6">3.6.-.-</ecNumber>
    </recommendedName>
</protein>
<keyword evidence="6 9" id="KW-0378">Hydrolase</keyword>
<dbReference type="InterPro" id="IPR006073">
    <property type="entry name" value="GTP-bd"/>
</dbReference>
<gene>
    <name evidence="6 9" type="primary">mnmE</name>
    <name evidence="6" type="synonym">trmE</name>
    <name evidence="9" type="ORF">ACFSCT_02245</name>
</gene>
<keyword evidence="2 6" id="KW-0819">tRNA processing</keyword>
<comment type="cofactor">
    <cofactor evidence="6">
        <name>K(+)</name>
        <dbReference type="ChEBI" id="CHEBI:29103"/>
    </cofactor>
    <text evidence="6">Binds 1 potassium ion per subunit.</text>
</comment>
<dbReference type="PANTHER" id="PTHR42714:SF2">
    <property type="entry name" value="TRNA MODIFICATION GTPASE GTPBP3, MITOCHONDRIAL"/>
    <property type="match status" value="1"/>
</dbReference>
<feature type="binding site" evidence="6">
    <location>
        <position position="246"/>
    </location>
    <ligand>
        <name>Mg(2+)</name>
        <dbReference type="ChEBI" id="CHEBI:18420"/>
    </ligand>
</feature>
<comment type="similarity">
    <text evidence="1 6 7">Belongs to the TRAFAC class TrmE-Era-EngA-EngB-Septin-like GTPase superfamily. TrmE GTPase family.</text>
</comment>
<dbReference type="SUPFAM" id="SSF116878">
    <property type="entry name" value="TrmE connector domain"/>
    <property type="match status" value="1"/>
</dbReference>
<keyword evidence="4 6" id="KW-0630">Potassium</keyword>
<name>A0ABW4R4A0_9RHOB</name>
<dbReference type="NCBIfam" id="TIGR00450">
    <property type="entry name" value="mnmE_trmE_thdF"/>
    <property type="match status" value="1"/>
</dbReference>
<keyword evidence="10" id="KW-1185">Reference proteome</keyword>
<dbReference type="InterPro" id="IPR027368">
    <property type="entry name" value="MnmE_dom2"/>
</dbReference>
<evidence type="ECO:0000256" key="2">
    <source>
        <dbReference type="ARBA" id="ARBA00022694"/>
    </source>
</evidence>
<keyword evidence="6" id="KW-0460">Magnesium</keyword>
<feature type="domain" description="TrmE-type G" evidence="8">
    <location>
        <begin position="211"/>
        <end position="349"/>
    </location>
</feature>
<comment type="caution">
    <text evidence="9">The sequence shown here is derived from an EMBL/GenBank/DDBJ whole genome shotgun (WGS) entry which is preliminary data.</text>
</comment>
<dbReference type="CDD" id="cd04164">
    <property type="entry name" value="trmE"/>
    <property type="match status" value="1"/>
</dbReference>
<evidence type="ECO:0000256" key="4">
    <source>
        <dbReference type="ARBA" id="ARBA00022958"/>
    </source>
</evidence>
<feature type="binding site" evidence="6">
    <location>
        <begin position="240"/>
        <end position="246"/>
    </location>
    <ligand>
        <name>GTP</name>
        <dbReference type="ChEBI" id="CHEBI:37565"/>
    </ligand>
</feature>
<dbReference type="InterPro" id="IPR027266">
    <property type="entry name" value="TrmE/GcvT-like"/>
</dbReference>
<organism evidence="9 10">
    <name type="scientific">Paracoccus pacificus</name>
    <dbReference type="NCBI Taxonomy" id="1463598"/>
    <lineage>
        <taxon>Bacteria</taxon>
        <taxon>Pseudomonadati</taxon>
        <taxon>Pseudomonadota</taxon>
        <taxon>Alphaproteobacteria</taxon>
        <taxon>Rhodobacterales</taxon>
        <taxon>Paracoccaceae</taxon>
        <taxon>Paracoccus</taxon>
    </lineage>
</organism>
<comment type="caution">
    <text evidence="6">Lacks conserved residue(s) required for the propagation of feature annotation.</text>
</comment>
<dbReference type="InterPro" id="IPR031168">
    <property type="entry name" value="G_TrmE"/>
</dbReference>
<dbReference type="SUPFAM" id="SSF52540">
    <property type="entry name" value="P-loop containing nucleoside triphosphate hydrolases"/>
    <property type="match status" value="1"/>
</dbReference>
<reference evidence="10" key="1">
    <citation type="journal article" date="2019" name="Int. J. Syst. Evol. Microbiol.">
        <title>The Global Catalogue of Microorganisms (GCM) 10K type strain sequencing project: providing services to taxonomists for standard genome sequencing and annotation.</title>
        <authorList>
            <consortium name="The Broad Institute Genomics Platform"/>
            <consortium name="The Broad Institute Genome Sequencing Center for Infectious Disease"/>
            <person name="Wu L."/>
            <person name="Ma J."/>
        </authorList>
    </citation>
    <scope>NUCLEOTIDE SEQUENCE [LARGE SCALE GENOMIC DNA]</scope>
    <source>
        <strain evidence="10">CCUG 56029</strain>
    </source>
</reference>
<dbReference type="InterPro" id="IPR025867">
    <property type="entry name" value="MnmE_helical"/>
</dbReference>
<feature type="binding site" evidence="6">
    <location>
        <position position="245"/>
    </location>
    <ligand>
        <name>K(+)</name>
        <dbReference type="ChEBI" id="CHEBI:29103"/>
    </ligand>
</feature>
<dbReference type="InterPro" id="IPR018948">
    <property type="entry name" value="GTP-bd_TrmE_N"/>
</dbReference>
<evidence type="ECO:0000256" key="7">
    <source>
        <dbReference type="RuleBase" id="RU003313"/>
    </source>
</evidence>
<dbReference type="InterPro" id="IPR027417">
    <property type="entry name" value="P-loop_NTPase"/>
</dbReference>
<dbReference type="EC" id="3.6.-.-" evidence="6"/>
<feature type="binding site" evidence="6">
    <location>
        <position position="115"/>
    </location>
    <ligand>
        <name>(6S)-5-formyl-5,6,7,8-tetrahydrofolate</name>
        <dbReference type="ChEBI" id="CHEBI:57457"/>
    </ligand>
</feature>
<dbReference type="NCBIfam" id="NF003661">
    <property type="entry name" value="PRK05291.1-3"/>
    <property type="match status" value="1"/>
</dbReference>
<dbReference type="Pfam" id="PF01926">
    <property type="entry name" value="MMR_HSR1"/>
    <property type="match status" value="1"/>
</dbReference>
<dbReference type="CDD" id="cd14858">
    <property type="entry name" value="TrmE_N"/>
    <property type="match status" value="1"/>
</dbReference>
<keyword evidence="5 6" id="KW-0342">GTP-binding</keyword>
<comment type="subunit">
    <text evidence="6">Homodimer. Heterotetramer of two MnmE and two MnmG subunits.</text>
</comment>
<feature type="binding site" evidence="6">
    <location>
        <position position="221"/>
    </location>
    <ligand>
        <name>K(+)</name>
        <dbReference type="ChEBI" id="CHEBI:29103"/>
    </ligand>
</feature>
<keyword evidence="6" id="KW-0479">Metal-binding</keyword>
<dbReference type="InterPro" id="IPR005225">
    <property type="entry name" value="Small_GTP-bd"/>
</dbReference>
<dbReference type="Pfam" id="PF10396">
    <property type="entry name" value="TrmE_N"/>
    <property type="match status" value="1"/>
</dbReference>
<feature type="binding site" evidence="6">
    <location>
        <position position="225"/>
    </location>
    <ligand>
        <name>Mg(2+)</name>
        <dbReference type="ChEBI" id="CHEBI:18420"/>
    </ligand>
</feature>
<dbReference type="HAMAP" id="MF_00379">
    <property type="entry name" value="GTPase_MnmE"/>
    <property type="match status" value="1"/>
</dbReference>
<dbReference type="PANTHER" id="PTHR42714">
    <property type="entry name" value="TRNA MODIFICATION GTPASE GTPBP3"/>
    <property type="match status" value="1"/>
</dbReference>
<dbReference type="NCBIfam" id="TIGR00231">
    <property type="entry name" value="small_GTP"/>
    <property type="match status" value="1"/>
</dbReference>
<feature type="binding site" evidence="6">
    <location>
        <position position="20"/>
    </location>
    <ligand>
        <name>(6S)-5-formyl-5,6,7,8-tetrahydrofolate</name>
        <dbReference type="ChEBI" id="CHEBI:57457"/>
    </ligand>
</feature>
<keyword evidence="6" id="KW-0963">Cytoplasm</keyword>
<dbReference type="RefSeq" id="WP_379139790.1">
    <property type="nucleotide sequence ID" value="NZ_JBHUEN010000006.1"/>
</dbReference>
<dbReference type="Pfam" id="PF12631">
    <property type="entry name" value="MnmE_helical"/>
    <property type="match status" value="1"/>
</dbReference>
<feature type="binding site" evidence="6">
    <location>
        <position position="421"/>
    </location>
    <ligand>
        <name>(6S)-5-formyl-5,6,7,8-tetrahydrofolate</name>
        <dbReference type="ChEBI" id="CHEBI:57457"/>
    </ligand>
</feature>
<evidence type="ECO:0000259" key="8">
    <source>
        <dbReference type="PROSITE" id="PS51709"/>
    </source>
</evidence>
<dbReference type="Gene3D" id="3.40.50.300">
    <property type="entry name" value="P-loop containing nucleotide triphosphate hydrolases"/>
    <property type="match status" value="1"/>
</dbReference>
<evidence type="ECO:0000313" key="9">
    <source>
        <dbReference type="EMBL" id="MFD1880534.1"/>
    </source>
</evidence>
<dbReference type="Gene3D" id="1.20.120.430">
    <property type="entry name" value="tRNA modification GTPase MnmE domain 2"/>
    <property type="match status" value="1"/>
</dbReference>
<evidence type="ECO:0000313" key="10">
    <source>
        <dbReference type="Proteomes" id="UP001597213"/>
    </source>
</evidence>
<dbReference type="Gene3D" id="3.30.1360.120">
    <property type="entry name" value="Probable tRNA modification gtpase trme, domain 1"/>
    <property type="match status" value="1"/>
</dbReference>
<evidence type="ECO:0000256" key="5">
    <source>
        <dbReference type="ARBA" id="ARBA00023134"/>
    </source>
</evidence>
<dbReference type="PROSITE" id="PS51709">
    <property type="entry name" value="G_TRME"/>
    <property type="match status" value="1"/>
</dbReference>
<evidence type="ECO:0000256" key="1">
    <source>
        <dbReference type="ARBA" id="ARBA00011043"/>
    </source>
</evidence>
<feature type="binding site" evidence="6">
    <location>
        <position position="242"/>
    </location>
    <ligand>
        <name>K(+)</name>
        <dbReference type="ChEBI" id="CHEBI:29103"/>
    </ligand>
</feature>
<sequence>MDTIFAEATPPGRGGVAVIRISGPDAWRCVEVLTGSVPSPRSAALRDLAWQGDLIDRALVLCFDEGRSFTGEQSAELQLHGAPVVVARARAVLTELGLRPASAGEFTRRAFLNGRLDLVEAEALADLLDADTEAQRKQAMRVADGALGRLVGDWRRDLVQAGALVEVTIDFADEEVPVEIPDECFDLIDKVTTSLRDQITSYPAAEALRQGFEVAIIGPPNVGKSSLLNRIARRDIAIVSEIAGTTRDIIELRTDLRGLSVTFLDSAGLRETSDPVESIGVTRARTRAAAADLKIYLTEDGAVDQSILDGQDIVVRTKSDLDAREGISISSLTGDGIEDLLDLVYEKLRFRTAGAGLIARERQAAAVRAAVAELSRIRREQDGEIVAEHIRRAIASLDELIGRVGAEDYLDVVFSSFCIGK</sequence>
<evidence type="ECO:0000256" key="6">
    <source>
        <dbReference type="HAMAP-Rule" id="MF_00379"/>
    </source>
</evidence>
<dbReference type="EMBL" id="JBHUEN010000006">
    <property type="protein sequence ID" value="MFD1880534.1"/>
    <property type="molecule type" value="Genomic_DNA"/>
</dbReference>
<comment type="function">
    <text evidence="6">Exhibits a very high intrinsic GTPase hydrolysis rate. Involved in the addition of a carboxymethylaminomethyl (cmnm) group at the wobble position (U34) of certain tRNAs, forming tRNA-cmnm(5)s(2)U34.</text>
</comment>
<proteinExistence type="inferred from homology"/>
<dbReference type="InterPro" id="IPR004520">
    <property type="entry name" value="GTPase_MnmE"/>
</dbReference>
<evidence type="ECO:0000256" key="3">
    <source>
        <dbReference type="ARBA" id="ARBA00022741"/>
    </source>
</evidence>
<feature type="binding site" evidence="6">
    <location>
        <position position="76"/>
    </location>
    <ligand>
        <name>(6S)-5-formyl-5,6,7,8-tetrahydrofolate</name>
        <dbReference type="ChEBI" id="CHEBI:57457"/>
    </ligand>
</feature>
<dbReference type="Proteomes" id="UP001597213">
    <property type="component" value="Unassembled WGS sequence"/>
</dbReference>
<comment type="subcellular location">
    <subcellularLocation>
        <location evidence="6">Cytoplasm</location>
    </subcellularLocation>
</comment>
<feature type="binding site" evidence="6">
    <location>
        <begin position="265"/>
        <end position="268"/>
    </location>
    <ligand>
        <name>GTP</name>
        <dbReference type="ChEBI" id="CHEBI:37565"/>
    </ligand>
</feature>
<keyword evidence="3 6" id="KW-0547">Nucleotide-binding</keyword>
<dbReference type="GO" id="GO:0016787">
    <property type="term" value="F:hydrolase activity"/>
    <property type="evidence" value="ECO:0007669"/>
    <property type="project" value="UniProtKB-KW"/>
</dbReference>